<dbReference type="GeneTree" id="ENSGT00920000149180"/>
<dbReference type="SUPFAM" id="SSF46689">
    <property type="entry name" value="Homeodomain-like"/>
    <property type="match status" value="1"/>
</dbReference>
<name>A0A3B5AJB0_9TELE</name>
<dbReference type="CDD" id="cd00086">
    <property type="entry name" value="homeodomain"/>
    <property type="match status" value="1"/>
</dbReference>
<comment type="subcellular location">
    <subcellularLocation>
        <location evidence="1 2">Nucleus</location>
    </subcellularLocation>
</comment>
<dbReference type="PANTHER" id="PTHR47777:SF1">
    <property type="entry name" value="HOMEOBOX PROTEIN SEBOX"/>
    <property type="match status" value="1"/>
</dbReference>
<dbReference type="PANTHER" id="PTHR47777">
    <property type="entry name" value="HOMEOBOX PROTEIN SEBOX"/>
    <property type="match status" value="1"/>
</dbReference>
<dbReference type="PROSITE" id="PS50071">
    <property type="entry name" value="HOMEOBOX_2"/>
    <property type="match status" value="1"/>
</dbReference>
<keyword evidence="1 2" id="KW-0539">Nucleus</keyword>
<dbReference type="SMART" id="SM00389">
    <property type="entry name" value="HOX"/>
    <property type="match status" value="1"/>
</dbReference>
<dbReference type="Ensembl" id="ENSSPAT00000013837.1">
    <property type="protein sequence ID" value="ENSSPAP00000013607.1"/>
    <property type="gene ID" value="ENSSPAG00000010302.1"/>
</dbReference>
<feature type="domain" description="Homeobox" evidence="4">
    <location>
        <begin position="81"/>
        <end position="144"/>
    </location>
</feature>
<feature type="compositionally biased region" description="Low complexity" evidence="3">
    <location>
        <begin position="168"/>
        <end position="190"/>
    </location>
</feature>
<evidence type="ECO:0000313" key="5">
    <source>
        <dbReference type="Ensembl" id="ENSSPAP00000013607.1"/>
    </source>
</evidence>
<evidence type="ECO:0000259" key="4">
    <source>
        <dbReference type="PROSITE" id="PS50071"/>
    </source>
</evidence>
<evidence type="ECO:0000256" key="1">
    <source>
        <dbReference type="PROSITE-ProRule" id="PRU00108"/>
    </source>
</evidence>
<dbReference type="STRING" id="144197.ENSSPAP00000013607"/>
<evidence type="ECO:0000256" key="2">
    <source>
        <dbReference type="RuleBase" id="RU000682"/>
    </source>
</evidence>
<dbReference type="InterPro" id="IPR009057">
    <property type="entry name" value="Homeodomain-like_sf"/>
</dbReference>
<keyword evidence="1 2" id="KW-0238">DNA-binding</keyword>
<sequence>MSYRQTRQNWNFLARHISSMFTDATMKHIKKRTLSLLWNMEEALLCSGAALSGTGCLESVQGTMKSQGYQGILERNVLPSTQRRRKRTTFSKAQLNQLERAFSVTQYPDIRMKESLATVTGLPESKIQVQHVWFQNRRARYFKSKKPTREDPKASTDQLHLQTTYTAPSSPSCPQQIPSFLPPTLSLPSTPGYPAPSLPQTTRLSTILDSQSTSSLQGGPQDYYQDRTVTVNYYSFFFKHFAAVT</sequence>
<dbReference type="Pfam" id="PF00046">
    <property type="entry name" value="Homeodomain"/>
    <property type="match status" value="1"/>
</dbReference>
<dbReference type="InterPro" id="IPR042223">
    <property type="entry name" value="SEBOX"/>
</dbReference>
<dbReference type="GO" id="GO:0005634">
    <property type="term" value="C:nucleus"/>
    <property type="evidence" value="ECO:0007669"/>
    <property type="project" value="UniProtKB-SubCell"/>
</dbReference>
<reference evidence="5" key="1">
    <citation type="submission" date="2023-09" db="UniProtKB">
        <authorList>
            <consortium name="Ensembl"/>
        </authorList>
    </citation>
    <scope>IDENTIFICATION</scope>
</reference>
<dbReference type="GO" id="GO:0003677">
    <property type="term" value="F:DNA binding"/>
    <property type="evidence" value="ECO:0007669"/>
    <property type="project" value="UniProtKB-UniRule"/>
</dbReference>
<feature type="DNA-binding region" description="Homeobox" evidence="1">
    <location>
        <begin position="83"/>
        <end position="145"/>
    </location>
</feature>
<proteinExistence type="predicted"/>
<evidence type="ECO:0000256" key="3">
    <source>
        <dbReference type="SAM" id="MobiDB-lite"/>
    </source>
</evidence>
<keyword evidence="1 2" id="KW-0371">Homeobox</keyword>
<dbReference type="Gene3D" id="1.10.10.60">
    <property type="entry name" value="Homeodomain-like"/>
    <property type="match status" value="1"/>
</dbReference>
<dbReference type="InterPro" id="IPR001356">
    <property type="entry name" value="HD"/>
</dbReference>
<accession>A0A3B5AJB0</accession>
<protein>
    <recommendedName>
        <fullName evidence="4">Homeobox domain-containing protein</fullName>
    </recommendedName>
</protein>
<organism evidence="5">
    <name type="scientific">Stegastes partitus</name>
    <name type="common">bicolor damselfish</name>
    <dbReference type="NCBI Taxonomy" id="144197"/>
    <lineage>
        <taxon>Eukaryota</taxon>
        <taxon>Metazoa</taxon>
        <taxon>Chordata</taxon>
        <taxon>Craniata</taxon>
        <taxon>Vertebrata</taxon>
        <taxon>Euteleostomi</taxon>
        <taxon>Actinopterygii</taxon>
        <taxon>Neopterygii</taxon>
        <taxon>Teleostei</taxon>
        <taxon>Neoteleostei</taxon>
        <taxon>Acanthomorphata</taxon>
        <taxon>Ovalentaria</taxon>
        <taxon>Pomacentridae</taxon>
        <taxon>Stegastes</taxon>
    </lineage>
</organism>
<feature type="region of interest" description="Disordered" evidence="3">
    <location>
        <begin position="164"/>
        <end position="200"/>
    </location>
</feature>
<dbReference type="AlphaFoldDB" id="A0A3B5AJB0"/>